<dbReference type="GO" id="GO:0046872">
    <property type="term" value="F:metal ion binding"/>
    <property type="evidence" value="ECO:0007669"/>
    <property type="project" value="UniProtKB-KW"/>
</dbReference>
<dbReference type="AlphaFoldDB" id="A0A2T5HBD0"/>
<evidence type="ECO:0000256" key="3">
    <source>
        <dbReference type="ARBA" id="ARBA00022723"/>
    </source>
</evidence>
<dbReference type="GO" id="GO:0051539">
    <property type="term" value="F:4 iron, 4 sulfur cluster binding"/>
    <property type="evidence" value="ECO:0007669"/>
    <property type="project" value="UniProtKB-KW"/>
</dbReference>
<feature type="domain" description="Nitrite/Sulfite reductase ferredoxin-like" evidence="8">
    <location>
        <begin position="334"/>
        <end position="395"/>
    </location>
</feature>
<protein>
    <submittedName>
        <fullName evidence="9">Sulfite reductase (NADPH) hemoprotein beta-component</fullName>
    </submittedName>
</protein>
<evidence type="ECO:0000313" key="9">
    <source>
        <dbReference type="EMBL" id="PTQ68883.1"/>
    </source>
</evidence>
<proteinExistence type="predicted"/>
<dbReference type="Pfam" id="PF03460">
    <property type="entry name" value="NIR_SIR_ferr"/>
    <property type="match status" value="2"/>
</dbReference>
<dbReference type="InterPro" id="IPR036136">
    <property type="entry name" value="Nit/Sulf_reduc_fer-like_dom_sf"/>
</dbReference>
<keyword evidence="5" id="KW-0408">Iron</keyword>
<evidence type="ECO:0000256" key="1">
    <source>
        <dbReference type="ARBA" id="ARBA00022485"/>
    </source>
</evidence>
<dbReference type="Gene3D" id="3.90.480.10">
    <property type="entry name" value="Sulfite Reductase Hemoprotein,Domain 2"/>
    <property type="match status" value="1"/>
</dbReference>
<dbReference type="RefSeq" id="WP_107817390.1">
    <property type="nucleotide sequence ID" value="NZ_QAOH01000013.1"/>
</dbReference>
<evidence type="ECO:0000259" key="8">
    <source>
        <dbReference type="Pfam" id="PF03460"/>
    </source>
</evidence>
<dbReference type="Gene3D" id="3.90.480.20">
    <property type="match status" value="1"/>
</dbReference>
<organism evidence="9 10">
    <name type="scientific">Celeribacter persicus</name>
    <dbReference type="NCBI Taxonomy" id="1651082"/>
    <lineage>
        <taxon>Bacteria</taxon>
        <taxon>Pseudomonadati</taxon>
        <taxon>Pseudomonadota</taxon>
        <taxon>Alphaproteobacteria</taxon>
        <taxon>Rhodobacterales</taxon>
        <taxon>Roseobacteraceae</taxon>
        <taxon>Celeribacter</taxon>
    </lineage>
</organism>
<keyword evidence="3" id="KW-0479">Metal-binding</keyword>
<comment type="caution">
    <text evidence="9">The sequence shown here is derived from an EMBL/GenBank/DDBJ whole genome shotgun (WGS) entry which is preliminary data.</text>
</comment>
<keyword evidence="1" id="KW-0004">4Fe-4S</keyword>
<dbReference type="Proteomes" id="UP000244077">
    <property type="component" value="Unassembled WGS sequence"/>
</dbReference>
<evidence type="ECO:0000256" key="2">
    <source>
        <dbReference type="ARBA" id="ARBA00022617"/>
    </source>
</evidence>
<keyword evidence="10" id="KW-1185">Reference proteome</keyword>
<feature type="domain" description="Nitrite/Sulfite reductase ferredoxin-like" evidence="8">
    <location>
        <begin position="52"/>
        <end position="110"/>
    </location>
</feature>
<evidence type="ECO:0000313" key="10">
    <source>
        <dbReference type="Proteomes" id="UP000244077"/>
    </source>
</evidence>
<evidence type="ECO:0000256" key="5">
    <source>
        <dbReference type="ARBA" id="ARBA00023004"/>
    </source>
</evidence>
<name>A0A2T5HBD0_9RHOB</name>
<dbReference type="EMBL" id="QAOH01000013">
    <property type="protein sequence ID" value="PTQ68883.1"/>
    <property type="molecule type" value="Genomic_DNA"/>
</dbReference>
<gene>
    <name evidence="9" type="ORF">C8N42_11325</name>
</gene>
<dbReference type="InterPro" id="IPR005117">
    <property type="entry name" value="NiRdtase/SiRdtase_haem-b_fer"/>
</dbReference>
<accession>A0A2T5HBD0</accession>
<dbReference type="GO" id="GO:0016491">
    <property type="term" value="F:oxidoreductase activity"/>
    <property type="evidence" value="ECO:0007669"/>
    <property type="project" value="UniProtKB-KW"/>
</dbReference>
<dbReference type="SUPFAM" id="SSF55124">
    <property type="entry name" value="Nitrite/Sulfite reductase N-terminal domain-like"/>
    <property type="match status" value="2"/>
</dbReference>
<dbReference type="InterPro" id="IPR006067">
    <property type="entry name" value="NO2/SO3_Rdtase_4Fe4S_dom"/>
</dbReference>
<keyword evidence="4" id="KW-0560">Oxidoreductase</keyword>
<dbReference type="GO" id="GO:0020037">
    <property type="term" value="F:heme binding"/>
    <property type="evidence" value="ECO:0007669"/>
    <property type="project" value="InterPro"/>
</dbReference>
<sequence>MYKYNDFDEAFVRERVAQFSAQVARRIDGSLTEEEFRPLRLMNGLYLQLHAYMLRVAIPYGTLSSRQMDQLAHIAETYDRGYGHFTTRQNIQYNWPKLPDVPAILSDLADVEMHAIQTSGNTIRNVTADHFAGASADEIADPRPVAELIRQWSTDHPEFQFLPRKFKVAVSGAKADRAVIKAHDVGLYLREQGGEIGAQLIVGGGLGRTPMVGKVLKDFVSLEDLLPYLEATVSVWNLLGRRDNKYKARIKITVHEHGIEDIRARVEARFAQIKPAFGGIDMAMLREIETAFAPPAFRNAPTDAFDRAYNNDPVFRAWTDTNLSAHKASGYAIATVSLKTPGQTPGDASAYQMRVLAQIARDYGHDELRISHEQNVILPHVHKSDLPAIHAALKDAGLATANIGLVSDIIACPGMDYCALATARSIPVAQGIATRFEELKLEQDIGPLKIKISGCINACGHHHVGHIGILGLDRAGVENYQITLGGDGTEDMVIGERTGPGFAYDEIVPAIERILMTYLDLREAPQETFLEAYRRLGMDPFKTALYPPKEEKAHAA</sequence>
<dbReference type="SUPFAM" id="SSF56014">
    <property type="entry name" value="Nitrite and sulphite reductase 4Fe-4S domain-like"/>
    <property type="match status" value="2"/>
</dbReference>
<reference evidence="9 10" key="1">
    <citation type="submission" date="2018-04" db="EMBL/GenBank/DDBJ databases">
        <title>Genomic Encyclopedia of Archaeal and Bacterial Type Strains, Phase II (KMG-II): from individual species to whole genera.</title>
        <authorList>
            <person name="Goeker M."/>
        </authorList>
    </citation>
    <scope>NUCLEOTIDE SEQUENCE [LARGE SCALE GENOMIC DNA]</scope>
    <source>
        <strain evidence="9 10">DSM 100434</strain>
    </source>
</reference>
<dbReference type="Gene3D" id="3.30.413.10">
    <property type="entry name" value="Sulfite Reductase Hemoprotein, domain 1"/>
    <property type="match status" value="2"/>
</dbReference>
<dbReference type="OrthoDB" id="9803707at2"/>
<dbReference type="InterPro" id="IPR051329">
    <property type="entry name" value="NIR_SIR_4Fe-4S"/>
</dbReference>
<dbReference type="InterPro" id="IPR045854">
    <property type="entry name" value="NO2/SO3_Rdtase_4Fe4S_sf"/>
</dbReference>
<feature type="domain" description="Nitrite/sulphite reductase 4Fe-4S" evidence="7">
    <location>
        <begin position="408"/>
        <end position="545"/>
    </location>
</feature>
<keyword evidence="2" id="KW-0349">Heme</keyword>
<evidence type="ECO:0000256" key="6">
    <source>
        <dbReference type="ARBA" id="ARBA00023014"/>
    </source>
</evidence>
<keyword evidence="6" id="KW-0411">Iron-sulfur</keyword>
<dbReference type="PANTHER" id="PTHR32439:SF9">
    <property type="entry name" value="BLR3264 PROTEIN"/>
    <property type="match status" value="1"/>
</dbReference>
<evidence type="ECO:0000259" key="7">
    <source>
        <dbReference type="Pfam" id="PF01077"/>
    </source>
</evidence>
<evidence type="ECO:0000256" key="4">
    <source>
        <dbReference type="ARBA" id="ARBA00023002"/>
    </source>
</evidence>
<feature type="domain" description="Nitrite/sulphite reductase 4Fe-4S" evidence="7">
    <location>
        <begin position="119"/>
        <end position="272"/>
    </location>
</feature>
<dbReference type="Pfam" id="PF01077">
    <property type="entry name" value="NIR_SIR"/>
    <property type="match status" value="2"/>
</dbReference>
<dbReference type="PANTHER" id="PTHR32439">
    <property type="entry name" value="FERREDOXIN--NITRITE REDUCTASE, CHLOROPLASTIC"/>
    <property type="match status" value="1"/>
</dbReference>